<name>A0ABU9BIH5_9BURK</name>
<dbReference type="InterPro" id="IPR002881">
    <property type="entry name" value="DUF58"/>
</dbReference>
<dbReference type="PANTHER" id="PTHR33608">
    <property type="entry name" value="BLL2464 PROTEIN"/>
    <property type="match status" value="1"/>
</dbReference>
<keyword evidence="3" id="KW-1185">Reference proteome</keyword>
<proteinExistence type="predicted"/>
<organism evidence="2 3">
    <name type="scientific">Ideonella lacteola</name>
    <dbReference type="NCBI Taxonomy" id="2984193"/>
    <lineage>
        <taxon>Bacteria</taxon>
        <taxon>Pseudomonadati</taxon>
        <taxon>Pseudomonadota</taxon>
        <taxon>Betaproteobacteria</taxon>
        <taxon>Burkholderiales</taxon>
        <taxon>Sphaerotilaceae</taxon>
        <taxon>Ideonella</taxon>
    </lineage>
</organism>
<protein>
    <recommendedName>
        <fullName evidence="1">DUF58 domain-containing protein</fullName>
    </recommendedName>
</protein>
<dbReference type="RefSeq" id="WP_341424100.1">
    <property type="nucleotide sequence ID" value="NZ_JBBUTG010000001.1"/>
</dbReference>
<dbReference type="Pfam" id="PF01882">
    <property type="entry name" value="DUF58"/>
    <property type="match status" value="1"/>
</dbReference>
<comment type="caution">
    <text evidence="2">The sequence shown here is derived from an EMBL/GenBank/DDBJ whole genome shotgun (WGS) entry which is preliminary data.</text>
</comment>
<accession>A0ABU9BIH5</accession>
<dbReference type="Proteomes" id="UP001371218">
    <property type="component" value="Unassembled WGS sequence"/>
</dbReference>
<reference evidence="2 3" key="1">
    <citation type="submission" date="2024-04" db="EMBL/GenBank/DDBJ databases">
        <title>Novel species of the genus Ideonella isolated from streams.</title>
        <authorList>
            <person name="Lu H."/>
        </authorList>
    </citation>
    <scope>NUCLEOTIDE SEQUENCE [LARGE SCALE GENOMIC DNA]</scope>
    <source>
        <strain evidence="2 3">DXS29W</strain>
    </source>
</reference>
<gene>
    <name evidence="2" type="ORF">AACH06_02945</name>
</gene>
<evidence type="ECO:0000259" key="1">
    <source>
        <dbReference type="Pfam" id="PF01882"/>
    </source>
</evidence>
<feature type="domain" description="DUF58" evidence="1">
    <location>
        <begin position="62"/>
        <end position="249"/>
    </location>
</feature>
<sequence>MLSPREIHYRVGAAVRGAFPGRHRSVRGSSGFEFRGHASLMDVPDARRLDLRASLLDPFEQWRVRVQSERRAIPVAMVADLSASMGFDGACPKLQVMADFVDSLSWSAWRNADSFSFIGADTQVRREFVLPPSRARGVAADISTALRQWTPEGTSAQGLLDAHRYLGRHRTLVFLLSDFLLPAAQLAQLLDSLSVHHVVPVALWDRRELSLTAQRGLVRLIDPESGRRRLLWWRPAVRARWAERQRAWRDEFLGVLRSRRLEPLVFEDGFDADAVTRYFHG</sequence>
<dbReference type="PANTHER" id="PTHR33608:SF6">
    <property type="entry name" value="BLL2464 PROTEIN"/>
    <property type="match status" value="1"/>
</dbReference>
<dbReference type="EMBL" id="JBBUTG010000001">
    <property type="protein sequence ID" value="MEK8029767.1"/>
    <property type="molecule type" value="Genomic_DNA"/>
</dbReference>
<evidence type="ECO:0000313" key="2">
    <source>
        <dbReference type="EMBL" id="MEK8029767.1"/>
    </source>
</evidence>
<evidence type="ECO:0000313" key="3">
    <source>
        <dbReference type="Proteomes" id="UP001371218"/>
    </source>
</evidence>